<evidence type="ECO:0000259" key="5">
    <source>
        <dbReference type="PROSITE" id="PS51192"/>
    </source>
</evidence>
<keyword evidence="1" id="KW-0547">Nucleotide-binding</keyword>
<evidence type="ECO:0000256" key="1">
    <source>
        <dbReference type="ARBA" id="ARBA00022741"/>
    </source>
</evidence>
<dbReference type="GO" id="GO:0005524">
    <property type="term" value="F:ATP binding"/>
    <property type="evidence" value="ECO:0007669"/>
    <property type="project" value="UniProtKB-KW"/>
</dbReference>
<evidence type="ECO:0000313" key="8">
    <source>
        <dbReference type="Proteomes" id="UP000619536"/>
    </source>
</evidence>
<dbReference type="PROSITE" id="PS51194">
    <property type="entry name" value="HELICASE_CTER"/>
    <property type="match status" value="1"/>
</dbReference>
<dbReference type="InterPro" id="IPR050699">
    <property type="entry name" value="RNA-DNA_Helicase"/>
</dbReference>
<dbReference type="EMBL" id="BMDH01000001">
    <property type="protein sequence ID" value="GGI13224.1"/>
    <property type="molecule type" value="Genomic_DNA"/>
</dbReference>
<dbReference type="SMART" id="SM00490">
    <property type="entry name" value="HELICc"/>
    <property type="match status" value="1"/>
</dbReference>
<gene>
    <name evidence="7" type="ORF">GCM10007377_04890</name>
</gene>
<dbReference type="InterPro" id="IPR021904">
    <property type="entry name" value="DUF3516"/>
</dbReference>
<keyword evidence="2" id="KW-0378">Hydrolase</keyword>
<evidence type="ECO:0000313" key="7">
    <source>
        <dbReference type="EMBL" id="GGI13224.1"/>
    </source>
</evidence>
<dbReference type="GO" id="GO:0003676">
    <property type="term" value="F:nucleic acid binding"/>
    <property type="evidence" value="ECO:0007669"/>
    <property type="project" value="InterPro"/>
</dbReference>
<evidence type="ECO:0000256" key="2">
    <source>
        <dbReference type="ARBA" id="ARBA00022801"/>
    </source>
</evidence>
<proteinExistence type="predicted"/>
<protein>
    <submittedName>
        <fullName evidence="7">DEAD/DEAH box helicase</fullName>
    </submittedName>
</protein>
<evidence type="ECO:0000259" key="6">
    <source>
        <dbReference type="PROSITE" id="PS51194"/>
    </source>
</evidence>
<feature type="domain" description="Helicase C-terminal" evidence="6">
    <location>
        <begin position="260"/>
        <end position="427"/>
    </location>
</feature>
<dbReference type="Pfam" id="PF00271">
    <property type="entry name" value="Helicase_C"/>
    <property type="match status" value="1"/>
</dbReference>
<comment type="caution">
    <text evidence="7">The sequence shown here is derived from an EMBL/GenBank/DDBJ whole genome shotgun (WGS) entry which is preliminary data.</text>
</comment>
<dbReference type="Pfam" id="PF00270">
    <property type="entry name" value="DEAD"/>
    <property type="match status" value="1"/>
</dbReference>
<dbReference type="SUPFAM" id="SSF52540">
    <property type="entry name" value="P-loop containing nucleoside triphosphate hydrolases"/>
    <property type="match status" value="1"/>
</dbReference>
<dbReference type="RefSeq" id="WP_188354639.1">
    <property type="nucleotide sequence ID" value="NZ_BMDH01000001.1"/>
</dbReference>
<organism evidence="7 8">
    <name type="scientific">Galliscardovia ingluviei</name>
    <dbReference type="NCBI Taxonomy" id="1769422"/>
    <lineage>
        <taxon>Bacteria</taxon>
        <taxon>Bacillati</taxon>
        <taxon>Actinomycetota</taxon>
        <taxon>Actinomycetes</taxon>
        <taxon>Bifidobacteriales</taxon>
        <taxon>Bifidobacteriaceae</taxon>
        <taxon>Galliscardovia</taxon>
    </lineage>
</organism>
<dbReference type="PANTHER" id="PTHR12131:SF1">
    <property type="entry name" value="ATP-DEPENDENT RNA HELICASE SUPV3L1, MITOCHONDRIAL-RELATED"/>
    <property type="match status" value="1"/>
</dbReference>
<dbReference type="AlphaFoldDB" id="A0A8J3AI29"/>
<keyword evidence="3 7" id="KW-0347">Helicase</keyword>
<dbReference type="InterPro" id="IPR001650">
    <property type="entry name" value="Helicase_C-like"/>
</dbReference>
<dbReference type="PANTHER" id="PTHR12131">
    <property type="entry name" value="ATP-DEPENDENT RNA AND DNA HELICASE"/>
    <property type="match status" value="1"/>
</dbReference>
<dbReference type="PROSITE" id="PS51192">
    <property type="entry name" value="HELICASE_ATP_BIND_1"/>
    <property type="match status" value="1"/>
</dbReference>
<dbReference type="InterPro" id="IPR014001">
    <property type="entry name" value="Helicase_ATP-bd"/>
</dbReference>
<dbReference type="GO" id="GO:0004386">
    <property type="term" value="F:helicase activity"/>
    <property type="evidence" value="ECO:0007669"/>
    <property type="project" value="UniProtKB-KW"/>
</dbReference>
<dbReference type="Proteomes" id="UP000619536">
    <property type="component" value="Unassembled WGS sequence"/>
</dbReference>
<accession>A0A8J3AI29</accession>
<name>A0A8J3AI29_9BIFI</name>
<dbReference type="InterPro" id="IPR011545">
    <property type="entry name" value="DEAD/DEAH_box_helicase_dom"/>
</dbReference>
<feature type="domain" description="Helicase ATP-binding" evidence="5">
    <location>
        <begin position="62"/>
        <end position="218"/>
    </location>
</feature>
<sequence>MSESNTAQQTQELVESASEPQTLLDYLPWKSGVASEDEIYEGFTRWTTDRGITLWEHQEEAIMDVLAGDHVILSTPTGSGKSLVALALHAAALCTGRISWYTAPIKALVSEKFFELIDILGRDNVGMITGDTSINPDAPVVCCTEEILANAALREGKHLDVGCVAMDEFHFYGDPDRGWAWLVPLLTLPQTQFLLMSATLGDVSGIEQTLRHHSERAVSLVDHAKRPIPLTYEYQVTPLVDAVSQAVSLGDSPVYVVHFAQDAALETAQMLVNAGLTTKEQRQEIAHELSGVRFSTGFGKILQRLLRNGIGVHHAGMLPRYRLLVEQLAQRGLLPVICGTDTLGVGINVPIHTVILTQLTKFDGYTMRRLKAREFHQIVGRAGRSGFDTEGVVIALAPEYEIENAKALAKAGNDPKKLKKVKRKSAPAGFVGWNEDTFQKLIDKEPESLTPHMQITHAMVLNIVQQGGNARQHVDQLIDDSGVSEKQQLKLHQRAQEIFDTLLNTHVIEVEQHDGKEYWRTTIDLPDDFALNQPLSPFLIAALELLDVDSDTYALGVISMVEATLEDPRQILRVQERKVKDKAMQEMKDDGIDYDERLERLQDITYPKPLNDLLSAAFAQYRRDVPWANDYYISPKSVLRDMVETASDFTGYIARLGIARSEGTLLRYLTDAWRVLDKTVPEEAKDEQLSDIIHWLELIVRGVDSSLVDAWAHAGERVNVEALNAAAPTPSGQVVADRRGLTVLVRNAMFARIELIDQDNAQALSALDSQWGMGLRDWQDALDEFYEAHEYARIDSHARNPQLCEIDTSEEQNKHIWKVRQIIDDAEGDHDFSIMGIVDLDATQNNATVIFSKYRVGSIEHMFA</sequence>
<evidence type="ECO:0000256" key="3">
    <source>
        <dbReference type="ARBA" id="ARBA00022806"/>
    </source>
</evidence>
<reference evidence="7" key="2">
    <citation type="submission" date="2020-09" db="EMBL/GenBank/DDBJ databases">
        <authorList>
            <person name="Sun Q."/>
            <person name="Sedlacek I."/>
        </authorList>
    </citation>
    <scope>NUCLEOTIDE SEQUENCE</scope>
    <source>
        <strain evidence="7">CCM 8606</strain>
    </source>
</reference>
<dbReference type="Gene3D" id="3.40.50.300">
    <property type="entry name" value="P-loop containing nucleotide triphosphate hydrolases"/>
    <property type="match status" value="2"/>
</dbReference>
<dbReference type="Pfam" id="PF12029">
    <property type="entry name" value="DUF3516"/>
    <property type="match status" value="1"/>
</dbReference>
<dbReference type="InterPro" id="IPR027417">
    <property type="entry name" value="P-loop_NTPase"/>
</dbReference>
<dbReference type="SMART" id="SM00487">
    <property type="entry name" value="DEXDc"/>
    <property type="match status" value="1"/>
</dbReference>
<evidence type="ECO:0000256" key="4">
    <source>
        <dbReference type="ARBA" id="ARBA00022840"/>
    </source>
</evidence>
<keyword evidence="4" id="KW-0067">ATP-binding</keyword>
<reference evidence="7" key="1">
    <citation type="journal article" date="2014" name="Int. J. Syst. Evol. Microbiol.">
        <title>Complete genome sequence of Corynebacterium casei LMG S-19264T (=DSM 44701T), isolated from a smear-ripened cheese.</title>
        <authorList>
            <consortium name="US DOE Joint Genome Institute (JGI-PGF)"/>
            <person name="Walter F."/>
            <person name="Albersmeier A."/>
            <person name="Kalinowski J."/>
            <person name="Ruckert C."/>
        </authorList>
    </citation>
    <scope>NUCLEOTIDE SEQUENCE</scope>
    <source>
        <strain evidence="7">CCM 8606</strain>
    </source>
</reference>
<keyword evidence="8" id="KW-1185">Reference proteome</keyword>
<dbReference type="GO" id="GO:0016787">
    <property type="term" value="F:hydrolase activity"/>
    <property type="evidence" value="ECO:0007669"/>
    <property type="project" value="UniProtKB-KW"/>
</dbReference>